<organism evidence="1 2">
    <name type="scientific">Stieleria varia</name>
    <dbReference type="NCBI Taxonomy" id="2528005"/>
    <lineage>
        <taxon>Bacteria</taxon>
        <taxon>Pseudomonadati</taxon>
        <taxon>Planctomycetota</taxon>
        <taxon>Planctomycetia</taxon>
        <taxon>Pirellulales</taxon>
        <taxon>Pirellulaceae</taxon>
        <taxon>Stieleria</taxon>
    </lineage>
</organism>
<dbReference type="Proteomes" id="UP000320176">
    <property type="component" value="Unassembled WGS sequence"/>
</dbReference>
<dbReference type="EMBL" id="SJPN01000004">
    <property type="protein sequence ID" value="TWU02440.1"/>
    <property type="molecule type" value="Genomic_DNA"/>
</dbReference>
<proteinExistence type="predicted"/>
<gene>
    <name evidence="1" type="ORF">Pla52n_34900</name>
</gene>
<comment type="caution">
    <text evidence="1">The sequence shown here is derived from an EMBL/GenBank/DDBJ whole genome shotgun (WGS) entry which is preliminary data.</text>
</comment>
<accession>A0A5C6ARW3</accession>
<dbReference type="RefSeq" id="WP_146520771.1">
    <property type="nucleotide sequence ID" value="NZ_CP151726.1"/>
</dbReference>
<keyword evidence="2" id="KW-1185">Reference proteome</keyword>
<dbReference type="AlphaFoldDB" id="A0A5C6ARW3"/>
<name>A0A5C6ARW3_9BACT</name>
<sequence>MNRRTPLLAIAVLTSLFYIIGPGTAKADNGLSRYLKVYVVEVQYEHVTSGSTFWATEFESTKFEDAMLVLDLIETAFETGNARVILGLDSHSLLVPLQAQWRIRYEYVRVEAAPTKPKVGSSVIQRR</sequence>
<protein>
    <submittedName>
        <fullName evidence="1">Uncharacterized protein</fullName>
    </submittedName>
</protein>
<reference evidence="1 2" key="1">
    <citation type="submission" date="2019-02" db="EMBL/GenBank/DDBJ databases">
        <title>Deep-cultivation of Planctomycetes and their phenomic and genomic characterization uncovers novel biology.</title>
        <authorList>
            <person name="Wiegand S."/>
            <person name="Jogler M."/>
            <person name="Boedeker C."/>
            <person name="Pinto D."/>
            <person name="Vollmers J."/>
            <person name="Rivas-Marin E."/>
            <person name="Kohn T."/>
            <person name="Peeters S.H."/>
            <person name="Heuer A."/>
            <person name="Rast P."/>
            <person name="Oberbeckmann S."/>
            <person name="Bunk B."/>
            <person name="Jeske O."/>
            <person name="Meyerdierks A."/>
            <person name="Storesund J.E."/>
            <person name="Kallscheuer N."/>
            <person name="Luecker S."/>
            <person name="Lage O.M."/>
            <person name="Pohl T."/>
            <person name="Merkel B.J."/>
            <person name="Hornburger P."/>
            <person name="Mueller R.-W."/>
            <person name="Bruemmer F."/>
            <person name="Labrenz M."/>
            <person name="Spormann A.M."/>
            <person name="Op Den Camp H."/>
            <person name="Overmann J."/>
            <person name="Amann R."/>
            <person name="Jetten M.S.M."/>
            <person name="Mascher T."/>
            <person name="Medema M.H."/>
            <person name="Devos D.P."/>
            <person name="Kaster A.-K."/>
            <person name="Ovreas L."/>
            <person name="Rohde M."/>
            <person name="Galperin M.Y."/>
            <person name="Jogler C."/>
        </authorList>
    </citation>
    <scope>NUCLEOTIDE SEQUENCE [LARGE SCALE GENOMIC DNA]</scope>
    <source>
        <strain evidence="1 2">Pla52n</strain>
    </source>
</reference>
<evidence type="ECO:0000313" key="2">
    <source>
        <dbReference type="Proteomes" id="UP000320176"/>
    </source>
</evidence>
<evidence type="ECO:0000313" key="1">
    <source>
        <dbReference type="EMBL" id="TWU02440.1"/>
    </source>
</evidence>